<dbReference type="Gramene" id="ONK64019">
    <property type="protein sequence ID" value="ONK64019"/>
    <property type="gene ID" value="A4U43_C07F21270"/>
</dbReference>
<protein>
    <submittedName>
        <fullName evidence="1">Uncharacterized protein</fullName>
    </submittedName>
</protein>
<keyword evidence="2" id="KW-1185">Reference proteome</keyword>
<organism evidence="1 2">
    <name type="scientific">Asparagus officinalis</name>
    <name type="common">Garden asparagus</name>
    <dbReference type="NCBI Taxonomy" id="4686"/>
    <lineage>
        <taxon>Eukaryota</taxon>
        <taxon>Viridiplantae</taxon>
        <taxon>Streptophyta</taxon>
        <taxon>Embryophyta</taxon>
        <taxon>Tracheophyta</taxon>
        <taxon>Spermatophyta</taxon>
        <taxon>Magnoliopsida</taxon>
        <taxon>Liliopsida</taxon>
        <taxon>Asparagales</taxon>
        <taxon>Asparagaceae</taxon>
        <taxon>Asparagoideae</taxon>
        <taxon>Asparagus</taxon>
    </lineage>
</organism>
<sequence length="119" mass="13249">MFSKDRHPTEGSTQRLLALDEAIEAEPGQIKAIPRQTSEALLPSGEQLVETSKSQSRQELRPRLRKRLVLAHKLSQEKVLGPFRRPKKESIVEEPAVREDSVTVEEEPVVGAESATVKG</sequence>
<evidence type="ECO:0000313" key="2">
    <source>
        <dbReference type="Proteomes" id="UP000243459"/>
    </source>
</evidence>
<name>A0A5P1EGS2_ASPOF</name>
<proteinExistence type="predicted"/>
<dbReference type="EMBL" id="CM007387">
    <property type="protein sequence ID" value="ONK64019.1"/>
    <property type="molecule type" value="Genomic_DNA"/>
</dbReference>
<evidence type="ECO:0000313" key="1">
    <source>
        <dbReference type="EMBL" id="ONK64019.1"/>
    </source>
</evidence>
<reference evidence="2" key="1">
    <citation type="journal article" date="2017" name="Nat. Commun.">
        <title>The asparagus genome sheds light on the origin and evolution of a young Y chromosome.</title>
        <authorList>
            <person name="Harkess A."/>
            <person name="Zhou J."/>
            <person name="Xu C."/>
            <person name="Bowers J.E."/>
            <person name="Van der Hulst R."/>
            <person name="Ayyampalayam S."/>
            <person name="Mercati F."/>
            <person name="Riccardi P."/>
            <person name="McKain M.R."/>
            <person name="Kakrana A."/>
            <person name="Tang H."/>
            <person name="Ray J."/>
            <person name="Groenendijk J."/>
            <person name="Arikit S."/>
            <person name="Mathioni S.M."/>
            <person name="Nakano M."/>
            <person name="Shan H."/>
            <person name="Telgmann-Rauber A."/>
            <person name="Kanno A."/>
            <person name="Yue Z."/>
            <person name="Chen H."/>
            <person name="Li W."/>
            <person name="Chen Y."/>
            <person name="Xu X."/>
            <person name="Zhang Y."/>
            <person name="Luo S."/>
            <person name="Chen H."/>
            <person name="Gao J."/>
            <person name="Mao Z."/>
            <person name="Pires J.C."/>
            <person name="Luo M."/>
            <person name="Kudrna D."/>
            <person name="Wing R.A."/>
            <person name="Meyers B.C."/>
            <person name="Yi K."/>
            <person name="Kong H."/>
            <person name="Lavrijsen P."/>
            <person name="Sunseri F."/>
            <person name="Falavigna A."/>
            <person name="Ye Y."/>
            <person name="Leebens-Mack J.H."/>
            <person name="Chen G."/>
        </authorList>
    </citation>
    <scope>NUCLEOTIDE SEQUENCE [LARGE SCALE GENOMIC DNA]</scope>
    <source>
        <strain evidence="2">cv. DH0086</strain>
    </source>
</reference>
<dbReference type="Proteomes" id="UP000243459">
    <property type="component" value="Chromosome 7"/>
</dbReference>
<dbReference type="AlphaFoldDB" id="A0A5P1EGS2"/>
<gene>
    <name evidence="1" type="ORF">A4U43_C07F21270</name>
</gene>
<accession>A0A5P1EGS2</accession>